<dbReference type="PROSITE" id="PS51379">
    <property type="entry name" value="4FE4S_FER_2"/>
    <property type="match status" value="2"/>
</dbReference>
<dbReference type="GO" id="GO:0051536">
    <property type="term" value="F:iron-sulfur cluster binding"/>
    <property type="evidence" value="ECO:0007669"/>
    <property type="project" value="UniProtKB-KW"/>
</dbReference>
<dbReference type="EMBL" id="CP016379">
    <property type="protein sequence ID" value="AZR74157.1"/>
    <property type="molecule type" value="Genomic_DNA"/>
</dbReference>
<dbReference type="OrthoDB" id="9798098at2"/>
<dbReference type="GO" id="GO:0046872">
    <property type="term" value="F:metal ion binding"/>
    <property type="evidence" value="ECO:0007669"/>
    <property type="project" value="UniProtKB-KW"/>
</dbReference>
<dbReference type="NCBIfam" id="TIGR04105">
    <property type="entry name" value="FeFe_hydrog_B1"/>
    <property type="match status" value="1"/>
</dbReference>
<keyword evidence="3" id="KW-0411">Iron-sulfur</keyword>
<dbReference type="InterPro" id="IPR027631">
    <property type="entry name" value="Mono_FeFe_hydrog"/>
</dbReference>
<proteinExistence type="predicted"/>
<accession>A0A3S9T0X8</accession>
<dbReference type="AlphaFoldDB" id="A0A3S9T0X8"/>
<evidence type="ECO:0000313" key="5">
    <source>
        <dbReference type="EMBL" id="AZR74157.1"/>
    </source>
</evidence>
<dbReference type="PANTHER" id="PTHR11615">
    <property type="entry name" value="NITRATE, FORMATE, IRON DEHYDROGENASE"/>
    <property type="match status" value="1"/>
</dbReference>
<evidence type="ECO:0000256" key="3">
    <source>
        <dbReference type="ARBA" id="ARBA00023014"/>
    </source>
</evidence>
<dbReference type="Gene3D" id="3.40.950.10">
    <property type="entry name" value="Fe-only Hydrogenase (Larger Subunit), Chain L, domain 3"/>
    <property type="match status" value="1"/>
</dbReference>
<keyword evidence="1" id="KW-0479">Metal-binding</keyword>
<dbReference type="InterPro" id="IPR017896">
    <property type="entry name" value="4Fe4S_Fe-S-bd"/>
</dbReference>
<dbReference type="PROSITE" id="PS00198">
    <property type="entry name" value="4FE4S_FER_1"/>
    <property type="match status" value="1"/>
</dbReference>
<dbReference type="InterPro" id="IPR009016">
    <property type="entry name" value="Fe_hydrogenase"/>
</dbReference>
<reference evidence="5 6" key="1">
    <citation type="submission" date="2016-07" db="EMBL/GenBank/DDBJ databases">
        <title>Genome and transcriptome analysis of iron-reducing fermentative bacteria Anoxybacter fermentans.</title>
        <authorList>
            <person name="Zeng X."/>
            <person name="Shao Z."/>
        </authorList>
    </citation>
    <scope>NUCLEOTIDE SEQUENCE [LARGE SCALE GENOMIC DNA]</scope>
    <source>
        <strain evidence="5 6">DY22613</strain>
    </source>
</reference>
<dbReference type="CDD" id="cd10549">
    <property type="entry name" value="MtMvhB_like"/>
    <property type="match status" value="1"/>
</dbReference>
<dbReference type="RefSeq" id="WP_127017509.1">
    <property type="nucleotide sequence ID" value="NZ_CP016379.1"/>
</dbReference>
<protein>
    <recommendedName>
        <fullName evidence="4">4Fe-4S ferredoxin-type domain-containing protein</fullName>
    </recommendedName>
</protein>
<dbReference type="InterPro" id="IPR004108">
    <property type="entry name" value="Fe_hydrogenase_lsu_C"/>
</dbReference>
<dbReference type="Pfam" id="PF02906">
    <property type="entry name" value="Fe_hyd_lg_C"/>
    <property type="match status" value="1"/>
</dbReference>
<evidence type="ECO:0000313" key="6">
    <source>
        <dbReference type="Proteomes" id="UP000267250"/>
    </source>
</evidence>
<keyword evidence="6" id="KW-1185">Reference proteome</keyword>
<dbReference type="Gene3D" id="3.30.70.20">
    <property type="match status" value="2"/>
</dbReference>
<name>A0A3S9T0X8_9FIRM</name>
<dbReference type="Pfam" id="PF00037">
    <property type="entry name" value="Fer4"/>
    <property type="match status" value="2"/>
</dbReference>
<evidence type="ECO:0000256" key="1">
    <source>
        <dbReference type="ARBA" id="ARBA00022723"/>
    </source>
</evidence>
<gene>
    <name evidence="5" type="ORF">BBF96_12570</name>
</gene>
<dbReference type="SUPFAM" id="SSF54862">
    <property type="entry name" value="4Fe-4S ferredoxins"/>
    <property type="match status" value="1"/>
</dbReference>
<feature type="domain" description="4Fe-4S ferredoxin-type" evidence="4">
    <location>
        <begin position="138"/>
        <end position="167"/>
    </location>
</feature>
<organism evidence="5 6">
    <name type="scientific">Anoxybacter fermentans</name>
    <dbReference type="NCBI Taxonomy" id="1323375"/>
    <lineage>
        <taxon>Bacteria</taxon>
        <taxon>Bacillati</taxon>
        <taxon>Bacillota</taxon>
        <taxon>Clostridia</taxon>
        <taxon>Halanaerobiales</taxon>
        <taxon>Anoxybacter</taxon>
    </lineage>
</organism>
<evidence type="ECO:0000256" key="2">
    <source>
        <dbReference type="ARBA" id="ARBA00023004"/>
    </source>
</evidence>
<evidence type="ECO:0000259" key="4">
    <source>
        <dbReference type="PROSITE" id="PS51379"/>
    </source>
</evidence>
<feature type="domain" description="4Fe-4S ferredoxin-type" evidence="4">
    <location>
        <begin position="184"/>
        <end position="213"/>
    </location>
</feature>
<dbReference type="SUPFAM" id="SSF53920">
    <property type="entry name" value="Fe-only hydrogenase"/>
    <property type="match status" value="1"/>
</dbReference>
<dbReference type="KEGG" id="aft:BBF96_12570"/>
<keyword evidence="2" id="KW-0408">Iron</keyword>
<sequence>MLNIVTELTKLKRRIYISLARFTLKDQLVEKVESLPELLANADTPRYRCCEYKEQAILKEMIKLAMGFDPEQYKNMSLIEMAKQIDQLESDKRIIHVLSVACDRCPIDKYMITDACRNCVAHSCVSACPRNAIVIIQNRAYIDQGKCIECGRCKVACPFGAILENIRPCERACAVDAIKADYSRQASIDYEKCIGCGNCVRSCPFGAIEDSTQIIQVIKMLKDPETKVNAIIAPSFIGQFGAKVSPGKLKAALVEIGFSEVYEVALGADMVALNEAHELVERLEKGQPFMTSSCCPSFLSLIQKYFPEIADKASTTVSPMIALARLLKKTDPESKMVFIGPCITKKIEAQKEKDIDAVLTFEELGCILVSMGINLAEYELEEEIKDASSHGRNFAYAGGVANVIREILKEEGKENLIKFAHVDGIVNCKEALQKLVEGKLDCNFLEGMGCEGGCVGGPGSMMNSKITTRLVQKFADKARWKLALENKAAEEKRKSLAHAMER</sequence>
<dbReference type="InterPro" id="IPR017900">
    <property type="entry name" value="4Fe4S_Fe_S_CS"/>
</dbReference>
<dbReference type="InterPro" id="IPR050340">
    <property type="entry name" value="Cytosolic_Fe-S_CAF"/>
</dbReference>
<dbReference type="Proteomes" id="UP000267250">
    <property type="component" value="Chromosome"/>
</dbReference>